<feature type="chain" id="PRO_5047420710" evidence="1">
    <location>
        <begin position="21"/>
        <end position="260"/>
    </location>
</feature>
<accession>A0ABV7WUU0</accession>
<feature type="domain" description="Uncharacterized protein TP-0789" evidence="2">
    <location>
        <begin position="68"/>
        <end position="258"/>
    </location>
</feature>
<dbReference type="Proteomes" id="UP001595710">
    <property type="component" value="Unassembled WGS sequence"/>
</dbReference>
<name>A0ABV7WUU0_9GAMM</name>
<keyword evidence="1" id="KW-0732">Signal</keyword>
<sequence>MKKCLLIAVLVLSGSLMAMTADEIMSRVDQVKTPSTLQSNMTMILVDNKGKQRIRAMQSQSADMGSYDASLLFFLEPADVKGTGFLMKDYKAANEDDDQWMFLPSLGKAKRIAGSDKTGSFMGSDFSYADMSKRNLEDWQFKLLKEDEVNDQKVWVIEALPVSEAVVEKTGYVKTISYVRQDNFLPIRGINYLEKKGEVKLLNVAETKLINGYWINTKVQMISQKNGKTVHRTQMSTTDIIVDANIDQNSFTLNRLEQGL</sequence>
<dbReference type="InterPro" id="IPR033399">
    <property type="entry name" value="TP_0789-like"/>
</dbReference>
<protein>
    <submittedName>
        <fullName evidence="3">Outer membrane lipoprotein-sorting protein</fullName>
    </submittedName>
</protein>
<proteinExistence type="predicted"/>
<dbReference type="Gene3D" id="2.50.20.10">
    <property type="entry name" value="Lipoprotein localisation LolA/LolB/LppX"/>
    <property type="match status" value="1"/>
</dbReference>
<gene>
    <name evidence="3" type="ORF">ACFOND_15650</name>
</gene>
<comment type="caution">
    <text evidence="3">The sequence shown here is derived from an EMBL/GenBank/DDBJ whole genome shotgun (WGS) entry which is preliminary data.</text>
</comment>
<keyword evidence="4" id="KW-1185">Reference proteome</keyword>
<reference evidence="4" key="1">
    <citation type="journal article" date="2019" name="Int. J. Syst. Evol. Microbiol.">
        <title>The Global Catalogue of Microorganisms (GCM) 10K type strain sequencing project: providing services to taxonomists for standard genome sequencing and annotation.</title>
        <authorList>
            <consortium name="The Broad Institute Genomics Platform"/>
            <consortium name="The Broad Institute Genome Sequencing Center for Infectious Disease"/>
            <person name="Wu L."/>
            <person name="Ma J."/>
        </authorList>
    </citation>
    <scope>NUCLEOTIDE SEQUENCE [LARGE SCALE GENOMIC DNA]</scope>
    <source>
        <strain evidence="4">CECT 8288</strain>
    </source>
</reference>
<evidence type="ECO:0000256" key="1">
    <source>
        <dbReference type="SAM" id="SignalP"/>
    </source>
</evidence>
<evidence type="ECO:0000313" key="3">
    <source>
        <dbReference type="EMBL" id="MFC3703065.1"/>
    </source>
</evidence>
<keyword evidence="3" id="KW-0449">Lipoprotein</keyword>
<dbReference type="RefSeq" id="WP_290280052.1">
    <property type="nucleotide sequence ID" value="NZ_JAUFQI010000001.1"/>
</dbReference>
<organism evidence="3 4">
    <name type="scientific">Reinekea marina</name>
    <dbReference type="NCBI Taxonomy" id="1310421"/>
    <lineage>
        <taxon>Bacteria</taxon>
        <taxon>Pseudomonadati</taxon>
        <taxon>Pseudomonadota</taxon>
        <taxon>Gammaproteobacteria</taxon>
        <taxon>Oceanospirillales</taxon>
        <taxon>Saccharospirillaceae</taxon>
        <taxon>Reinekea</taxon>
    </lineage>
</organism>
<dbReference type="CDD" id="cd16329">
    <property type="entry name" value="LolA_like"/>
    <property type="match status" value="1"/>
</dbReference>
<feature type="signal peptide" evidence="1">
    <location>
        <begin position="1"/>
        <end position="20"/>
    </location>
</feature>
<evidence type="ECO:0000313" key="4">
    <source>
        <dbReference type="Proteomes" id="UP001595710"/>
    </source>
</evidence>
<dbReference type="Pfam" id="PF17131">
    <property type="entry name" value="LolA_like"/>
    <property type="match status" value="1"/>
</dbReference>
<evidence type="ECO:0000259" key="2">
    <source>
        <dbReference type="Pfam" id="PF17131"/>
    </source>
</evidence>
<dbReference type="EMBL" id="JBHRYN010000069">
    <property type="protein sequence ID" value="MFC3703065.1"/>
    <property type="molecule type" value="Genomic_DNA"/>
</dbReference>